<proteinExistence type="predicted"/>
<protein>
    <submittedName>
        <fullName evidence="1">Uncharacterized protein</fullName>
    </submittedName>
</protein>
<sequence length="120" mass="13070">MSFRTPADFSAKLLRLVAVTSRSEATEAALRWARQHRRGRAWLLDLQAQPEAQDLAPLADSPRALSRALVRLLLEGKAPVDSLPTEPAIPGLDVMELPGLEWVDPPLESSELPAAEGTPK</sequence>
<dbReference type="EMBL" id="JAEDAK010000014">
    <property type="protein sequence ID" value="MBH9578671.1"/>
    <property type="molecule type" value="Genomic_DNA"/>
</dbReference>
<evidence type="ECO:0000313" key="1">
    <source>
        <dbReference type="EMBL" id="MBH9578671.1"/>
    </source>
</evidence>
<accession>A0A931NHW4</accession>
<dbReference type="AlphaFoldDB" id="A0A931NHW4"/>
<dbReference type="RefSeq" id="WP_198112443.1">
    <property type="nucleotide sequence ID" value="NZ_JAEDAK010000014.1"/>
</dbReference>
<organism evidence="1 2">
    <name type="scientific">Inhella proteolytica</name>
    <dbReference type="NCBI Taxonomy" id="2795029"/>
    <lineage>
        <taxon>Bacteria</taxon>
        <taxon>Pseudomonadati</taxon>
        <taxon>Pseudomonadota</taxon>
        <taxon>Betaproteobacteria</taxon>
        <taxon>Burkholderiales</taxon>
        <taxon>Sphaerotilaceae</taxon>
        <taxon>Inhella</taxon>
    </lineage>
</organism>
<gene>
    <name evidence="1" type="ORF">I7X39_17400</name>
</gene>
<comment type="caution">
    <text evidence="1">The sequence shown here is derived from an EMBL/GenBank/DDBJ whole genome shotgun (WGS) entry which is preliminary data.</text>
</comment>
<dbReference type="Proteomes" id="UP000613266">
    <property type="component" value="Unassembled WGS sequence"/>
</dbReference>
<reference evidence="1" key="1">
    <citation type="submission" date="2020-12" db="EMBL/GenBank/DDBJ databases">
        <title>The genome sequence of Inhella sp. 1Y17.</title>
        <authorList>
            <person name="Liu Y."/>
        </authorList>
    </citation>
    <scope>NUCLEOTIDE SEQUENCE</scope>
    <source>
        <strain evidence="1">1Y17</strain>
    </source>
</reference>
<evidence type="ECO:0000313" key="2">
    <source>
        <dbReference type="Proteomes" id="UP000613266"/>
    </source>
</evidence>
<keyword evidence="2" id="KW-1185">Reference proteome</keyword>
<name>A0A931NHW4_9BURK</name>